<dbReference type="Proteomes" id="UP000239203">
    <property type="component" value="Unassembled WGS sequence"/>
</dbReference>
<comment type="caution">
    <text evidence="2">The sequence shown here is derived from an EMBL/GenBank/DDBJ whole genome shotgun (WGS) entry which is preliminary data.</text>
</comment>
<dbReference type="EMBL" id="PTIX01000024">
    <property type="protein sequence ID" value="PPK63810.1"/>
    <property type="molecule type" value="Genomic_DNA"/>
</dbReference>
<keyword evidence="3" id="KW-1185">Reference proteome</keyword>
<accession>A0A2S6GF36</accession>
<feature type="compositionally biased region" description="Basic and acidic residues" evidence="1">
    <location>
        <begin position="62"/>
        <end position="76"/>
    </location>
</feature>
<dbReference type="AlphaFoldDB" id="A0A2S6GF36"/>
<feature type="region of interest" description="Disordered" evidence="1">
    <location>
        <begin position="1"/>
        <end position="80"/>
    </location>
</feature>
<evidence type="ECO:0000313" key="2">
    <source>
        <dbReference type="EMBL" id="PPK63810.1"/>
    </source>
</evidence>
<gene>
    <name evidence="2" type="ORF">CLV40_12454</name>
</gene>
<proteinExistence type="predicted"/>
<protein>
    <submittedName>
        <fullName evidence="2">Uncharacterized protein</fullName>
    </submittedName>
</protein>
<sequence>MRALTDSMAYGPGRDNRRGYALRPQDLTAADRMPRTDWPFTVDVAGPPGTPRRPLRPVRGRGAHDRFARHTQREGSDSSGLWKSFSPKCVRCVEKALPHLPFVKNSLMARVSSWHRAVLPSGMPMP</sequence>
<reference evidence="2 3" key="1">
    <citation type="submission" date="2018-02" db="EMBL/GenBank/DDBJ databases">
        <title>Genomic Encyclopedia of Archaeal and Bacterial Type Strains, Phase II (KMG-II): from individual species to whole genera.</title>
        <authorList>
            <person name="Goeker M."/>
        </authorList>
    </citation>
    <scope>NUCLEOTIDE SEQUENCE [LARGE SCALE GENOMIC DNA]</scope>
    <source>
        <strain evidence="2 3">YU 961-1</strain>
    </source>
</reference>
<organism evidence="2 3">
    <name type="scientific">Actinokineospora auranticolor</name>
    <dbReference type="NCBI Taxonomy" id="155976"/>
    <lineage>
        <taxon>Bacteria</taxon>
        <taxon>Bacillati</taxon>
        <taxon>Actinomycetota</taxon>
        <taxon>Actinomycetes</taxon>
        <taxon>Pseudonocardiales</taxon>
        <taxon>Pseudonocardiaceae</taxon>
        <taxon>Actinokineospora</taxon>
    </lineage>
</organism>
<evidence type="ECO:0000256" key="1">
    <source>
        <dbReference type="SAM" id="MobiDB-lite"/>
    </source>
</evidence>
<name>A0A2S6GF36_9PSEU</name>
<evidence type="ECO:0000313" key="3">
    <source>
        <dbReference type="Proteomes" id="UP000239203"/>
    </source>
</evidence>